<evidence type="ECO:0000256" key="2">
    <source>
        <dbReference type="ARBA" id="ARBA00010072"/>
    </source>
</evidence>
<feature type="domain" description="ABC transmembrane type-1" evidence="10">
    <location>
        <begin position="92"/>
        <end position="384"/>
    </location>
</feature>
<keyword evidence="3 9" id="KW-0813">Transport</keyword>
<dbReference type="PROSITE" id="PS50928">
    <property type="entry name" value="ABC_TM1"/>
    <property type="match status" value="1"/>
</dbReference>
<dbReference type="GO" id="GO:0022857">
    <property type="term" value="F:transmembrane transporter activity"/>
    <property type="evidence" value="ECO:0007669"/>
    <property type="project" value="InterPro"/>
</dbReference>
<dbReference type="InterPro" id="IPR043429">
    <property type="entry name" value="ArtM/GltK/GlnP/TcyL/YhdX-like"/>
</dbReference>
<dbReference type="InterPro" id="IPR010065">
    <property type="entry name" value="AA_ABC_transptr_permease_3TM"/>
</dbReference>
<dbReference type="Gene3D" id="1.10.3720.10">
    <property type="entry name" value="MetI-like"/>
    <property type="match status" value="1"/>
</dbReference>
<organism evidence="11 12">
    <name type="scientific">Candidatus Thermofonsia Clade 1 bacterium</name>
    <dbReference type="NCBI Taxonomy" id="2364210"/>
    <lineage>
        <taxon>Bacteria</taxon>
        <taxon>Bacillati</taxon>
        <taxon>Chloroflexota</taxon>
        <taxon>Candidatus Thermofontia</taxon>
        <taxon>Candidatus Thermofonsia Clade 1</taxon>
    </lineage>
</organism>
<protein>
    <submittedName>
        <fullName evidence="11">Amino acid ABC transporter permease</fullName>
    </submittedName>
</protein>
<dbReference type="SUPFAM" id="SSF161098">
    <property type="entry name" value="MetI-like"/>
    <property type="match status" value="2"/>
</dbReference>
<comment type="subcellular location">
    <subcellularLocation>
        <location evidence="1 9">Cell membrane</location>
        <topology evidence="1 9">Multi-pass membrane protein</topology>
    </subcellularLocation>
</comment>
<feature type="transmembrane region" description="Helical" evidence="9">
    <location>
        <begin position="186"/>
        <end position="207"/>
    </location>
</feature>
<evidence type="ECO:0000259" key="10">
    <source>
        <dbReference type="PROSITE" id="PS50928"/>
    </source>
</evidence>
<evidence type="ECO:0000256" key="9">
    <source>
        <dbReference type="RuleBase" id="RU363032"/>
    </source>
</evidence>
<dbReference type="InterPro" id="IPR035906">
    <property type="entry name" value="MetI-like_sf"/>
</dbReference>
<feature type="transmembrane region" description="Helical" evidence="9">
    <location>
        <begin position="87"/>
        <end position="116"/>
    </location>
</feature>
<proteinExistence type="inferred from homology"/>
<name>A0A2M8P3H0_9CHLR</name>
<evidence type="ECO:0000256" key="1">
    <source>
        <dbReference type="ARBA" id="ARBA00004651"/>
    </source>
</evidence>
<evidence type="ECO:0000256" key="6">
    <source>
        <dbReference type="ARBA" id="ARBA00022970"/>
    </source>
</evidence>
<evidence type="ECO:0000256" key="4">
    <source>
        <dbReference type="ARBA" id="ARBA00022475"/>
    </source>
</evidence>
<evidence type="ECO:0000256" key="7">
    <source>
        <dbReference type="ARBA" id="ARBA00022989"/>
    </source>
</evidence>
<sequence>MADLTSRSDPNVLAFLRDVRFLRSLVQIIVLIVVIALAIWLINNTSEGLARARIPTDFSFLTQPSGFQIDEGLVDQPHRRTDSYANAFAVALINTLRAVILSLILATLLGLFVGIARLSTNFLLRSLALVYIEVFQNTPLLLQLFFIFTGVLLTLPRATEPIVLPGPSYLSSSGLATPNLIATETAMWWLLLTIIGIGGGITLWRRLRAIRLETGRTTYAAEIGLSVMIGVTVIAWLTLRPFTVDFPEIGRFGYVRGKGAIISANFVAIVLGLVLYTGAFIAEIVRSGIQSVPTGQWEAARSQGFTYGQILRLIVIPQALRVMIPPLTNQYLNLAKNSSLGAAVGFAEVFGVARTMAQSVSVVPIMVIVMGIYLSLSLITAAVMNVLNARFQIKTR</sequence>
<accession>A0A2M8P3H0</accession>
<feature type="transmembrane region" description="Helical" evidence="9">
    <location>
        <begin position="363"/>
        <end position="387"/>
    </location>
</feature>
<comment type="similarity">
    <text evidence="2">Belongs to the binding-protein-dependent transport system permease family. HisMQ subfamily.</text>
</comment>
<dbReference type="InterPro" id="IPR000515">
    <property type="entry name" value="MetI-like"/>
</dbReference>
<feature type="transmembrane region" description="Helical" evidence="9">
    <location>
        <begin position="259"/>
        <end position="282"/>
    </location>
</feature>
<dbReference type="EMBL" id="PGTK01000001">
    <property type="protein sequence ID" value="PJF32096.1"/>
    <property type="molecule type" value="Genomic_DNA"/>
</dbReference>
<feature type="transmembrane region" description="Helical" evidence="9">
    <location>
        <begin position="128"/>
        <end position="155"/>
    </location>
</feature>
<evidence type="ECO:0000256" key="5">
    <source>
        <dbReference type="ARBA" id="ARBA00022692"/>
    </source>
</evidence>
<feature type="transmembrane region" description="Helical" evidence="9">
    <location>
        <begin position="21"/>
        <end position="42"/>
    </location>
</feature>
<dbReference type="PANTHER" id="PTHR30614">
    <property type="entry name" value="MEMBRANE COMPONENT OF AMINO ACID ABC TRANSPORTER"/>
    <property type="match status" value="1"/>
</dbReference>
<dbReference type="PANTHER" id="PTHR30614:SF37">
    <property type="entry name" value="AMINO-ACID ABC TRANSPORTER PERMEASE PROTEIN YHDX-RELATED"/>
    <property type="match status" value="1"/>
</dbReference>
<dbReference type="NCBIfam" id="TIGR01726">
    <property type="entry name" value="HEQRo_perm_3TM"/>
    <property type="match status" value="1"/>
</dbReference>
<evidence type="ECO:0000313" key="12">
    <source>
        <dbReference type="Proteomes" id="UP000228921"/>
    </source>
</evidence>
<dbReference type="Pfam" id="PF00528">
    <property type="entry name" value="BPD_transp_1"/>
    <property type="match status" value="1"/>
</dbReference>
<comment type="caution">
    <text evidence="11">The sequence shown here is derived from an EMBL/GenBank/DDBJ whole genome shotgun (WGS) entry which is preliminary data.</text>
</comment>
<keyword evidence="7 9" id="KW-1133">Transmembrane helix</keyword>
<evidence type="ECO:0000313" key="11">
    <source>
        <dbReference type="EMBL" id="PJF32096.1"/>
    </source>
</evidence>
<reference evidence="11 12" key="1">
    <citation type="submission" date="2017-11" db="EMBL/GenBank/DDBJ databases">
        <title>Evolution of Phototrophy in the Chloroflexi Phylum Driven by Horizontal Gene Transfer.</title>
        <authorList>
            <person name="Ward L.M."/>
            <person name="Hemp J."/>
            <person name="Shih P.M."/>
            <person name="Mcglynn S.E."/>
            <person name="Fischer W."/>
        </authorList>
    </citation>
    <scope>NUCLEOTIDE SEQUENCE [LARGE SCALE GENOMIC DNA]</scope>
    <source>
        <strain evidence="11">CP2_2F</strain>
    </source>
</reference>
<keyword evidence="4" id="KW-1003">Cell membrane</keyword>
<dbReference type="GO" id="GO:0043190">
    <property type="term" value="C:ATP-binding cassette (ABC) transporter complex"/>
    <property type="evidence" value="ECO:0007669"/>
    <property type="project" value="InterPro"/>
</dbReference>
<keyword evidence="8 9" id="KW-0472">Membrane</keyword>
<keyword evidence="5 9" id="KW-0812">Transmembrane</keyword>
<evidence type="ECO:0000256" key="3">
    <source>
        <dbReference type="ARBA" id="ARBA00022448"/>
    </source>
</evidence>
<evidence type="ECO:0000256" key="8">
    <source>
        <dbReference type="ARBA" id="ARBA00023136"/>
    </source>
</evidence>
<feature type="transmembrane region" description="Helical" evidence="9">
    <location>
        <begin position="219"/>
        <end position="239"/>
    </location>
</feature>
<gene>
    <name evidence="11" type="ORF">CUN51_00255</name>
</gene>
<dbReference type="AlphaFoldDB" id="A0A2M8P3H0"/>
<dbReference type="CDD" id="cd06261">
    <property type="entry name" value="TM_PBP2"/>
    <property type="match status" value="1"/>
</dbReference>
<dbReference type="GO" id="GO:0006865">
    <property type="term" value="P:amino acid transport"/>
    <property type="evidence" value="ECO:0007669"/>
    <property type="project" value="UniProtKB-KW"/>
</dbReference>
<keyword evidence="6" id="KW-0029">Amino-acid transport</keyword>
<dbReference type="Proteomes" id="UP000228921">
    <property type="component" value="Unassembled WGS sequence"/>
</dbReference>